<comment type="caution">
    <text evidence="1">The sequence shown here is derived from an EMBL/GenBank/DDBJ whole genome shotgun (WGS) entry which is preliminary data.</text>
</comment>
<evidence type="ECO:0000313" key="1">
    <source>
        <dbReference type="EMBL" id="GAL29081.1"/>
    </source>
</evidence>
<name>A0ABQ0JK19_9VIBR</name>
<sequence length="45" mass="4700">MGVSEGYAQPSSINNGVVTANVRANNGQHYSMSVPSSDNMAESKI</sequence>
<reference evidence="2" key="1">
    <citation type="submission" date="2014-09" db="EMBL/GenBank/DDBJ databases">
        <title>Vibrio variabilis JCM 19239. (C206) whole genome shotgun sequence.</title>
        <authorList>
            <person name="Sawabe T."/>
            <person name="Meirelles P."/>
            <person name="Nakanishi M."/>
            <person name="Sayaka M."/>
            <person name="Hattori M."/>
            <person name="Ohkuma M."/>
        </authorList>
    </citation>
    <scope>NUCLEOTIDE SEQUENCE [LARGE SCALE GENOMIC DNA]</scope>
    <source>
        <strain evidence="2">JCM 19239</strain>
    </source>
</reference>
<protein>
    <submittedName>
        <fullName evidence="1">Uncharacterized protein</fullName>
    </submittedName>
</protein>
<proteinExistence type="predicted"/>
<dbReference type="Proteomes" id="UP000029223">
    <property type="component" value="Unassembled WGS sequence"/>
</dbReference>
<keyword evidence="2" id="KW-1185">Reference proteome</keyword>
<evidence type="ECO:0000313" key="2">
    <source>
        <dbReference type="Proteomes" id="UP000029223"/>
    </source>
</evidence>
<accession>A0ABQ0JK19</accession>
<gene>
    <name evidence="1" type="ORF">JCM19239_2416</name>
</gene>
<organism evidence="1 2">
    <name type="scientific">Vibrio variabilis</name>
    <dbReference type="NCBI Taxonomy" id="990271"/>
    <lineage>
        <taxon>Bacteria</taxon>
        <taxon>Pseudomonadati</taxon>
        <taxon>Pseudomonadota</taxon>
        <taxon>Gammaproteobacteria</taxon>
        <taxon>Vibrionales</taxon>
        <taxon>Vibrionaceae</taxon>
        <taxon>Vibrio</taxon>
    </lineage>
</organism>
<dbReference type="EMBL" id="BBMS01000056">
    <property type="protein sequence ID" value="GAL29081.1"/>
    <property type="molecule type" value="Genomic_DNA"/>
</dbReference>